<evidence type="ECO:0000313" key="2">
    <source>
        <dbReference type="Proteomes" id="UP000016480"/>
    </source>
</evidence>
<accession>A0A8T0CAZ1</accession>
<dbReference type="EMBL" id="AHCD03000027">
    <property type="protein sequence ID" value="KAF7787856.1"/>
    <property type="molecule type" value="Genomic_DNA"/>
</dbReference>
<gene>
    <name evidence="1" type="ORF">PRUB_a6002</name>
</gene>
<organism evidence="1 2">
    <name type="scientific">Pseudoalteromonas rubra</name>
    <dbReference type="NCBI Taxonomy" id="43658"/>
    <lineage>
        <taxon>Bacteria</taxon>
        <taxon>Pseudomonadati</taxon>
        <taxon>Pseudomonadota</taxon>
        <taxon>Gammaproteobacteria</taxon>
        <taxon>Alteromonadales</taxon>
        <taxon>Pseudoalteromonadaceae</taxon>
        <taxon>Pseudoalteromonas</taxon>
    </lineage>
</organism>
<dbReference type="Proteomes" id="UP000016480">
    <property type="component" value="Unassembled WGS sequence"/>
</dbReference>
<sequence>MTVALDFDNVVHKFGMTNLPLGLAYRICLSKE</sequence>
<dbReference type="AlphaFoldDB" id="A0A8T0CAZ1"/>
<evidence type="ECO:0000313" key="1">
    <source>
        <dbReference type="EMBL" id="KAF7787856.1"/>
    </source>
</evidence>
<reference evidence="1 2" key="1">
    <citation type="journal article" date="2012" name="J. Bacteriol.">
        <title>Genome sequence of the cycloprodigiosin-producing bacterial strain Pseudoalteromonas rubra ATCC 29570(T).</title>
        <authorList>
            <person name="Xie B.B."/>
            <person name="Shu Y.L."/>
            <person name="Qin Q.L."/>
            <person name="Rong J.C."/>
            <person name="Zhang X.Y."/>
            <person name="Chen X.L."/>
            <person name="Zhou B.C."/>
            <person name="Zhang Y.Z."/>
        </authorList>
    </citation>
    <scope>NUCLEOTIDE SEQUENCE [LARGE SCALE GENOMIC DNA]</scope>
    <source>
        <strain evidence="1 2">DSM 6842</strain>
    </source>
</reference>
<name>A0A8T0CAZ1_9GAMM</name>
<comment type="caution">
    <text evidence="1">The sequence shown here is derived from an EMBL/GenBank/DDBJ whole genome shotgun (WGS) entry which is preliminary data.</text>
</comment>
<protein>
    <submittedName>
        <fullName evidence="1">Uncharacterized protein</fullName>
    </submittedName>
</protein>
<proteinExistence type="predicted"/>